<evidence type="ECO:0000313" key="1">
    <source>
        <dbReference type="EMBL" id="GAA4501817.1"/>
    </source>
</evidence>
<reference evidence="2" key="1">
    <citation type="journal article" date="2019" name="Int. J. Syst. Evol. Microbiol.">
        <title>The Global Catalogue of Microorganisms (GCM) 10K type strain sequencing project: providing services to taxonomists for standard genome sequencing and annotation.</title>
        <authorList>
            <consortium name="The Broad Institute Genomics Platform"/>
            <consortium name="The Broad Institute Genome Sequencing Center for Infectious Disease"/>
            <person name="Wu L."/>
            <person name="Ma J."/>
        </authorList>
    </citation>
    <scope>NUCLEOTIDE SEQUENCE [LARGE SCALE GENOMIC DNA]</scope>
    <source>
        <strain evidence="2">JCM 17841</strain>
    </source>
</reference>
<dbReference type="EMBL" id="BAABGQ010000006">
    <property type="protein sequence ID" value="GAA4501817.1"/>
    <property type="molecule type" value="Genomic_DNA"/>
</dbReference>
<comment type="caution">
    <text evidence="1">The sequence shown here is derived from an EMBL/GenBank/DDBJ whole genome shotgun (WGS) entry which is preliminary data.</text>
</comment>
<dbReference type="Proteomes" id="UP001501243">
    <property type="component" value="Unassembled WGS sequence"/>
</dbReference>
<name>A0ABP8QFS8_9BACT</name>
<accession>A0ABP8QFS8</accession>
<organism evidence="1 2">
    <name type="scientific">Hymenobacter ginsengisoli</name>
    <dbReference type="NCBI Taxonomy" id="1051626"/>
    <lineage>
        <taxon>Bacteria</taxon>
        <taxon>Pseudomonadati</taxon>
        <taxon>Bacteroidota</taxon>
        <taxon>Cytophagia</taxon>
        <taxon>Cytophagales</taxon>
        <taxon>Hymenobacteraceae</taxon>
        <taxon>Hymenobacter</taxon>
    </lineage>
</organism>
<protein>
    <recommendedName>
        <fullName evidence="3">Secreted protein</fullName>
    </recommendedName>
</protein>
<keyword evidence="2" id="KW-1185">Reference proteome</keyword>
<evidence type="ECO:0008006" key="3">
    <source>
        <dbReference type="Google" id="ProtNLM"/>
    </source>
</evidence>
<sequence length="114" mass="12660">MLRPILRPYLALLLLLCLVRTLLPEAWVLALHRHAHTTEEVATTRRPTGKEVLSPQHTHCHAETFYSVPFAPALPVRLPQPRVQVVYRALAVPAQLAVSAAALRRTALRGPPQA</sequence>
<proteinExistence type="predicted"/>
<evidence type="ECO:0000313" key="2">
    <source>
        <dbReference type="Proteomes" id="UP001501243"/>
    </source>
</evidence>
<gene>
    <name evidence="1" type="ORF">GCM10023172_24200</name>
</gene>